<dbReference type="GO" id="GO:0009366">
    <property type="term" value="C:enterobactin synthetase complex"/>
    <property type="evidence" value="ECO:0007669"/>
    <property type="project" value="TreeGrafter"/>
</dbReference>
<feature type="domain" description="Condensation" evidence="1">
    <location>
        <begin position="56"/>
        <end position="353"/>
    </location>
</feature>
<accession>A0A841C2N5</accession>
<dbReference type="GO" id="GO:0008610">
    <property type="term" value="P:lipid biosynthetic process"/>
    <property type="evidence" value="ECO:0007669"/>
    <property type="project" value="UniProtKB-ARBA"/>
</dbReference>
<evidence type="ECO:0000313" key="2">
    <source>
        <dbReference type="EMBL" id="MBB5873569.1"/>
    </source>
</evidence>
<evidence type="ECO:0000259" key="1">
    <source>
        <dbReference type="Pfam" id="PF00668"/>
    </source>
</evidence>
<dbReference type="Proteomes" id="UP000587527">
    <property type="component" value="Unassembled WGS sequence"/>
</dbReference>
<gene>
    <name evidence="2" type="ORF">F4553_007003</name>
</gene>
<dbReference type="GO" id="GO:0009239">
    <property type="term" value="P:enterobactin biosynthetic process"/>
    <property type="evidence" value="ECO:0007669"/>
    <property type="project" value="TreeGrafter"/>
</dbReference>
<dbReference type="InterPro" id="IPR001242">
    <property type="entry name" value="Condensation_dom"/>
</dbReference>
<dbReference type="Gene3D" id="3.30.559.10">
    <property type="entry name" value="Chloramphenicol acetyltransferase-like domain"/>
    <property type="match status" value="1"/>
</dbReference>
<dbReference type="InterPro" id="IPR023213">
    <property type="entry name" value="CAT-like_dom_sf"/>
</dbReference>
<dbReference type="AlphaFoldDB" id="A0A841C2N5"/>
<reference evidence="2 3" key="1">
    <citation type="submission" date="2020-08" db="EMBL/GenBank/DDBJ databases">
        <title>Sequencing the genomes of 1000 actinobacteria strains.</title>
        <authorList>
            <person name="Klenk H.-P."/>
        </authorList>
    </citation>
    <scope>NUCLEOTIDE SEQUENCE [LARGE SCALE GENOMIC DNA]</scope>
    <source>
        <strain evidence="2 3">DSM 45362</strain>
    </source>
</reference>
<dbReference type="GO" id="GO:0043041">
    <property type="term" value="P:amino acid activation for nonribosomal peptide biosynthetic process"/>
    <property type="evidence" value="ECO:0007669"/>
    <property type="project" value="TreeGrafter"/>
</dbReference>
<dbReference type="EMBL" id="JACHMN010000003">
    <property type="protein sequence ID" value="MBB5873569.1"/>
    <property type="molecule type" value="Genomic_DNA"/>
</dbReference>
<dbReference type="SUPFAM" id="SSF52777">
    <property type="entry name" value="CoA-dependent acyltransferases"/>
    <property type="match status" value="2"/>
</dbReference>
<name>A0A841C2N5_9ACTN</name>
<dbReference type="PANTHER" id="PTHR45527:SF1">
    <property type="entry name" value="FATTY ACID SYNTHASE"/>
    <property type="match status" value="1"/>
</dbReference>
<dbReference type="RefSeq" id="WP_184844948.1">
    <property type="nucleotide sequence ID" value="NZ_JACHMN010000003.1"/>
</dbReference>
<proteinExistence type="predicted"/>
<comment type="caution">
    <text evidence="2">The sequence shown here is derived from an EMBL/GenBank/DDBJ whole genome shotgun (WGS) entry which is preliminary data.</text>
</comment>
<dbReference type="GO" id="GO:0047527">
    <property type="term" value="F:2,3-dihydroxybenzoate-serine ligase activity"/>
    <property type="evidence" value="ECO:0007669"/>
    <property type="project" value="TreeGrafter"/>
</dbReference>
<sequence>MPAEPFLAEQVTAPFAGAPDPGAPLTWGQRALWIAIRRHGASHAMFSLRRVVAAPRRSTVDTAAALRAVSGLLARHSSLRTRVRTVDGELRQVVAERGEQPVLLVPIESLGGLGADDGAAAAQQLAVRIAATPFDHEREWPQRIALLMAGERICRIVVVFSHVTVDFRAAELVLKDLRLLLLRGAVRTPVQLQSAEVARIEQGERQQRRCERAVRYWLDSYHRLPAETLPYVGPAGSPRFQRYLLASEAADTAARVIARRERVTTATVLLTVVAGVVAAWSGSDTCGIYTMVDNRSADDYREAISKLNQLGLLVIDLADKPGFAEALPRVWHAAVDAYRHAYYDPEEMARAHEEAGLPYATGINKHCYFNDIRLLPDAESSGRAADEAALRAAMSRSTFTLAEGLETFTWRMRVEIVDATGGMGLAVTGDTGYLPTEVAERFLRDLERLLVDAAVADLPWPWTAR</sequence>
<dbReference type="GO" id="GO:0005829">
    <property type="term" value="C:cytosol"/>
    <property type="evidence" value="ECO:0007669"/>
    <property type="project" value="TreeGrafter"/>
</dbReference>
<dbReference type="PANTHER" id="PTHR45527">
    <property type="entry name" value="NONRIBOSOMAL PEPTIDE SYNTHETASE"/>
    <property type="match status" value="1"/>
</dbReference>
<dbReference type="Pfam" id="PF00668">
    <property type="entry name" value="Condensation"/>
    <property type="match status" value="1"/>
</dbReference>
<protein>
    <recommendedName>
        <fullName evidence="1">Condensation domain-containing protein</fullName>
    </recommendedName>
</protein>
<organism evidence="2 3">
    <name type="scientific">Allocatelliglobosispora scoriae</name>
    <dbReference type="NCBI Taxonomy" id="643052"/>
    <lineage>
        <taxon>Bacteria</taxon>
        <taxon>Bacillati</taxon>
        <taxon>Actinomycetota</taxon>
        <taxon>Actinomycetes</taxon>
        <taxon>Micromonosporales</taxon>
        <taxon>Micromonosporaceae</taxon>
        <taxon>Allocatelliglobosispora</taxon>
    </lineage>
</organism>
<dbReference type="Gene3D" id="3.30.559.30">
    <property type="entry name" value="Nonribosomal peptide synthetase, condensation domain"/>
    <property type="match status" value="1"/>
</dbReference>
<evidence type="ECO:0000313" key="3">
    <source>
        <dbReference type="Proteomes" id="UP000587527"/>
    </source>
</evidence>
<dbReference type="GO" id="GO:0031177">
    <property type="term" value="F:phosphopantetheine binding"/>
    <property type="evidence" value="ECO:0007669"/>
    <property type="project" value="TreeGrafter"/>
</dbReference>
<keyword evidence="3" id="KW-1185">Reference proteome</keyword>